<evidence type="ECO:0000313" key="5">
    <source>
        <dbReference type="EMBL" id="ELU39827.1"/>
    </source>
</evidence>
<feature type="region of interest" description="Disordered" evidence="3">
    <location>
        <begin position="20"/>
        <end position="39"/>
    </location>
</feature>
<dbReference type="CDD" id="cd00086">
    <property type="entry name" value="homeodomain"/>
    <property type="match status" value="1"/>
</dbReference>
<sequence length="727" mass="77218">MSELSFLEVASAIRKVLEQNLPATQHPSTNRPTIEQLTPQPPIPQPFIDLSRHASSWKLPDNVSSELTSLIPTESIKYRDIVSRAHLELLQEIYASCDGMTAASLVPHARAARDALHGRMINTLLDSVHQLAINAEIEAGAASDADESSESGSESGSEEEDDDDPEAEAAEDPDEDDNAPMKPGEDVPPLETRGKVLTKPEKTYLVNLTGMTYRQITIWFQNRRRGELKEDVNSRLHNYALSIHSDQSSDLSDDELLLEKKLSLAQPSDTTFNIRSWRLASAVASTDPAPAFPPSPTKVGFTDTSIPRPCIDDTDSDLSDSDDELNRSNNGVRVPSLTTSSATFDSSSDRGPATIASVSSSQVLPGLPAGPVITTAKTSSLEHNSAYVRPVKQLPSSRRTTPPTAQQSQRMEQPSAFSFNFAAPPTNPSPPKQFVSVTIPPTQPSQFVTSNERGLTVEMDTTPPRSTITLQSSSLTAPGVNVASSSTGHSVSPPSPVLPGVSPNSASSPSPSGNSGSSPRPAVKALPRRTGCAPRPRPPPRVGSVATPATIPGSARASVVLPPSSNPSLAGTTLGALLRPNVPPPNIPPEMEERLSAMAGRMGVGTTNAQRRNPSIDLVGLNRPRQTFNFGPTPTPGSGISGSASSGLPGGSSVTLCLAHFFSLIRCGNDARSRALPMCMRPLACLCPSLDEPQHAETSHTVLRPRNEALSARIQPVLAFSGPTRYP</sequence>
<feature type="region of interest" description="Disordered" evidence="3">
    <location>
        <begin position="286"/>
        <end position="353"/>
    </location>
</feature>
<dbReference type="SUPFAM" id="SSF46689">
    <property type="entry name" value="Homeodomain-like"/>
    <property type="match status" value="1"/>
</dbReference>
<feature type="DNA-binding region" description="Homeobox" evidence="1">
    <location>
        <begin position="200"/>
        <end position="231"/>
    </location>
</feature>
<feature type="region of interest" description="Disordered" evidence="3">
    <location>
        <begin position="139"/>
        <end position="196"/>
    </location>
</feature>
<feature type="domain" description="Homeobox" evidence="4">
    <location>
        <begin position="198"/>
        <end position="230"/>
    </location>
</feature>
<dbReference type="PROSITE" id="PS50071">
    <property type="entry name" value="HOMEOBOX_2"/>
    <property type="match status" value="1"/>
</dbReference>
<proteinExistence type="predicted"/>
<feature type="compositionally biased region" description="Low complexity" evidence="3">
    <location>
        <begin position="482"/>
        <end position="534"/>
    </location>
</feature>
<dbReference type="STRING" id="983506.L8WSR5"/>
<evidence type="ECO:0000259" key="4">
    <source>
        <dbReference type="PROSITE" id="PS50071"/>
    </source>
</evidence>
<comment type="caution">
    <text evidence="5">The sequence shown here is derived from an EMBL/GenBank/DDBJ whole genome shotgun (WGS) entry which is preliminary data.</text>
</comment>
<evidence type="ECO:0000256" key="3">
    <source>
        <dbReference type="SAM" id="MobiDB-lite"/>
    </source>
</evidence>
<feature type="compositionally biased region" description="Polar residues" evidence="3">
    <location>
        <begin position="435"/>
        <end position="453"/>
    </location>
</feature>
<dbReference type="Gene3D" id="1.10.10.60">
    <property type="entry name" value="Homeodomain-like"/>
    <property type="match status" value="1"/>
</dbReference>
<keyword evidence="1 2" id="KW-0539">Nucleus</keyword>
<feature type="compositionally biased region" description="Polar residues" evidence="3">
    <location>
        <begin position="394"/>
        <end position="418"/>
    </location>
</feature>
<reference evidence="5 6" key="1">
    <citation type="journal article" date="2013" name="Nat. Commun.">
        <title>The evolution and pathogenic mechanisms of the rice sheath blight pathogen.</title>
        <authorList>
            <person name="Zheng A."/>
            <person name="Lin R."/>
            <person name="Xu L."/>
            <person name="Qin P."/>
            <person name="Tang C."/>
            <person name="Ai P."/>
            <person name="Zhang D."/>
            <person name="Liu Y."/>
            <person name="Sun Z."/>
            <person name="Feng H."/>
            <person name="Wang Y."/>
            <person name="Chen Y."/>
            <person name="Liang X."/>
            <person name="Fu R."/>
            <person name="Li Q."/>
            <person name="Zhang J."/>
            <person name="Yu X."/>
            <person name="Xie Z."/>
            <person name="Ding L."/>
            <person name="Guan P."/>
            <person name="Tang J."/>
            <person name="Liang Y."/>
            <person name="Wang S."/>
            <person name="Deng Q."/>
            <person name="Li S."/>
            <person name="Zhu J."/>
            <person name="Wang L."/>
            <person name="Liu H."/>
            <person name="Li P."/>
        </authorList>
    </citation>
    <scope>NUCLEOTIDE SEQUENCE [LARGE SCALE GENOMIC DNA]</scope>
    <source>
        <strain evidence="6">AG-1 IA</strain>
    </source>
</reference>
<dbReference type="AlphaFoldDB" id="L8WSR5"/>
<evidence type="ECO:0000256" key="2">
    <source>
        <dbReference type="RuleBase" id="RU000682"/>
    </source>
</evidence>
<dbReference type="HOGENOM" id="CLU_025696_0_0_1"/>
<dbReference type="Proteomes" id="UP000011668">
    <property type="component" value="Unassembled WGS sequence"/>
</dbReference>
<feature type="compositionally biased region" description="Acidic residues" evidence="3">
    <location>
        <begin position="312"/>
        <end position="323"/>
    </location>
</feature>
<keyword evidence="6" id="KW-1185">Reference proteome</keyword>
<dbReference type="SMART" id="SM00389">
    <property type="entry name" value="HOX"/>
    <property type="match status" value="1"/>
</dbReference>
<organism evidence="5 6">
    <name type="scientific">Thanatephorus cucumeris (strain AG1-IA)</name>
    <name type="common">Rice sheath blight fungus</name>
    <name type="synonym">Rhizoctonia solani</name>
    <dbReference type="NCBI Taxonomy" id="983506"/>
    <lineage>
        <taxon>Eukaryota</taxon>
        <taxon>Fungi</taxon>
        <taxon>Dikarya</taxon>
        <taxon>Basidiomycota</taxon>
        <taxon>Agaricomycotina</taxon>
        <taxon>Agaricomycetes</taxon>
        <taxon>Cantharellales</taxon>
        <taxon>Ceratobasidiaceae</taxon>
        <taxon>Rhizoctonia</taxon>
        <taxon>Rhizoctonia solani AG-1</taxon>
    </lineage>
</organism>
<feature type="compositionally biased region" description="Polar residues" evidence="3">
    <location>
        <begin position="463"/>
        <end position="476"/>
    </location>
</feature>
<dbReference type="OrthoDB" id="6159439at2759"/>
<name>L8WSR5_THACA</name>
<feature type="compositionally biased region" description="Polar residues" evidence="3">
    <location>
        <begin position="21"/>
        <end position="38"/>
    </location>
</feature>
<dbReference type="GO" id="GO:0003677">
    <property type="term" value="F:DNA binding"/>
    <property type="evidence" value="ECO:0007669"/>
    <property type="project" value="UniProtKB-UniRule"/>
</dbReference>
<evidence type="ECO:0000256" key="1">
    <source>
        <dbReference type="PROSITE-ProRule" id="PRU00108"/>
    </source>
</evidence>
<comment type="subcellular location">
    <subcellularLocation>
        <location evidence="1 2">Nucleus</location>
    </subcellularLocation>
</comment>
<accession>L8WSR5</accession>
<keyword evidence="1 2" id="KW-0238">DNA-binding</keyword>
<dbReference type="InterPro" id="IPR009057">
    <property type="entry name" value="Homeodomain-like_sf"/>
</dbReference>
<feature type="compositionally biased region" description="Low complexity" evidence="3">
    <location>
        <begin position="336"/>
        <end position="346"/>
    </location>
</feature>
<dbReference type="Pfam" id="PF00046">
    <property type="entry name" value="Homeodomain"/>
    <property type="match status" value="1"/>
</dbReference>
<gene>
    <name evidence="5" type="ORF">AG1IA_06144</name>
</gene>
<dbReference type="EMBL" id="AFRT01001603">
    <property type="protein sequence ID" value="ELU39827.1"/>
    <property type="molecule type" value="Genomic_DNA"/>
</dbReference>
<protein>
    <submittedName>
        <fullName evidence="5">Homeobox domain-containing protein</fullName>
    </submittedName>
</protein>
<dbReference type="GO" id="GO:0005634">
    <property type="term" value="C:nucleus"/>
    <property type="evidence" value="ECO:0007669"/>
    <property type="project" value="UniProtKB-SubCell"/>
</dbReference>
<keyword evidence="1 2" id="KW-0371">Homeobox</keyword>
<feature type="region of interest" description="Disordered" evidence="3">
    <location>
        <begin position="384"/>
        <end position="549"/>
    </location>
</feature>
<dbReference type="InterPro" id="IPR001356">
    <property type="entry name" value="HD"/>
</dbReference>
<feature type="compositionally biased region" description="Acidic residues" evidence="3">
    <location>
        <begin position="156"/>
        <end position="178"/>
    </location>
</feature>
<evidence type="ECO:0000313" key="6">
    <source>
        <dbReference type="Proteomes" id="UP000011668"/>
    </source>
</evidence>